<dbReference type="AlphaFoldDB" id="A0A7Z2VSZ7"/>
<evidence type="ECO:0000313" key="2">
    <source>
        <dbReference type="Proteomes" id="UP000502415"/>
    </source>
</evidence>
<dbReference type="KEGG" id="mfy:HH212_00030"/>
<protein>
    <submittedName>
        <fullName evidence="1">Uncharacterized protein</fullName>
    </submittedName>
</protein>
<organism evidence="1 2">
    <name type="scientific">Massilia forsythiae</name>
    <dbReference type="NCBI Taxonomy" id="2728020"/>
    <lineage>
        <taxon>Bacteria</taxon>
        <taxon>Pseudomonadati</taxon>
        <taxon>Pseudomonadota</taxon>
        <taxon>Betaproteobacteria</taxon>
        <taxon>Burkholderiales</taxon>
        <taxon>Oxalobacteraceae</taxon>
        <taxon>Telluria group</taxon>
        <taxon>Massilia</taxon>
    </lineage>
</organism>
<dbReference type="EMBL" id="CP051685">
    <property type="protein sequence ID" value="QJD98625.1"/>
    <property type="molecule type" value="Genomic_DNA"/>
</dbReference>
<name>A0A7Z2VSZ7_9BURK</name>
<proteinExistence type="predicted"/>
<dbReference type="Proteomes" id="UP000502415">
    <property type="component" value="Chromosome"/>
</dbReference>
<gene>
    <name evidence="1" type="ORF">HH212_00030</name>
</gene>
<evidence type="ECO:0000313" key="1">
    <source>
        <dbReference type="EMBL" id="QJD98625.1"/>
    </source>
</evidence>
<reference evidence="1 2" key="1">
    <citation type="submission" date="2020-04" db="EMBL/GenBank/DDBJ databases">
        <title>Genome sequencing of novel species.</title>
        <authorList>
            <person name="Heo J."/>
            <person name="Kim S.-J."/>
            <person name="Kim J.-S."/>
            <person name="Hong S.-B."/>
            <person name="Kwon S.-W."/>
        </authorList>
    </citation>
    <scope>NUCLEOTIDE SEQUENCE [LARGE SCALE GENOMIC DNA]</scope>
    <source>
        <strain evidence="1 2">GN2-R2</strain>
    </source>
</reference>
<sequence>MSGCTQERFLRDVGSHVMTILRDDGLNRHVRFKRPDTSCYYFDLITWPGYLCYTGDMGTFVFKRIEDMFEFFGHDRAYHASRGRALAINLGYWGEKLVAVDANGANSGRKAKEFDQDKFTRVINEYRVQWMRRGKDEGTLDKDQRRELWEQVQSEVLDRVEDGEHYATTAAYEFSYRNDPYSAAPRGPSWHFEELFEHDFTEYTGAFTWCCYALAWGIQKYDEAKAGAAPAESSEVLS</sequence>
<accession>A0A7Z2VSZ7</accession>
<keyword evidence="2" id="KW-1185">Reference proteome</keyword>
<dbReference type="RefSeq" id="WP_169433525.1">
    <property type="nucleotide sequence ID" value="NZ_CP051685.1"/>
</dbReference>